<accession>A0A9P4UQ73</accession>
<feature type="transmembrane region" description="Helical" evidence="2">
    <location>
        <begin position="263"/>
        <end position="285"/>
    </location>
</feature>
<feature type="signal peptide" evidence="3">
    <location>
        <begin position="1"/>
        <end position="22"/>
    </location>
</feature>
<keyword evidence="5" id="KW-1185">Reference proteome</keyword>
<evidence type="ECO:0000256" key="1">
    <source>
        <dbReference type="SAM" id="MobiDB-lite"/>
    </source>
</evidence>
<keyword evidence="2" id="KW-0812">Transmembrane</keyword>
<evidence type="ECO:0000313" key="4">
    <source>
        <dbReference type="EMBL" id="KAF2720750.1"/>
    </source>
</evidence>
<dbReference type="EMBL" id="MU003796">
    <property type="protein sequence ID" value="KAF2720750.1"/>
    <property type="molecule type" value="Genomic_DNA"/>
</dbReference>
<feature type="compositionally biased region" description="Basic and acidic residues" evidence="1">
    <location>
        <begin position="363"/>
        <end position="372"/>
    </location>
</feature>
<keyword evidence="2" id="KW-1133">Transmembrane helix</keyword>
<reference evidence="4" key="1">
    <citation type="journal article" date="2020" name="Stud. Mycol.">
        <title>101 Dothideomycetes genomes: a test case for predicting lifestyles and emergence of pathogens.</title>
        <authorList>
            <person name="Haridas S."/>
            <person name="Albert R."/>
            <person name="Binder M."/>
            <person name="Bloem J."/>
            <person name="Labutti K."/>
            <person name="Salamov A."/>
            <person name="Andreopoulos B."/>
            <person name="Baker S."/>
            <person name="Barry K."/>
            <person name="Bills G."/>
            <person name="Bluhm B."/>
            <person name="Cannon C."/>
            <person name="Castanera R."/>
            <person name="Culley D."/>
            <person name="Daum C."/>
            <person name="Ezra D."/>
            <person name="Gonzalez J."/>
            <person name="Henrissat B."/>
            <person name="Kuo A."/>
            <person name="Liang C."/>
            <person name="Lipzen A."/>
            <person name="Lutzoni F."/>
            <person name="Magnuson J."/>
            <person name="Mondo S."/>
            <person name="Nolan M."/>
            <person name="Ohm R."/>
            <person name="Pangilinan J."/>
            <person name="Park H.-J."/>
            <person name="Ramirez L."/>
            <person name="Alfaro M."/>
            <person name="Sun H."/>
            <person name="Tritt A."/>
            <person name="Yoshinaga Y."/>
            <person name="Zwiers L.-H."/>
            <person name="Turgeon B."/>
            <person name="Goodwin S."/>
            <person name="Spatafora J."/>
            <person name="Crous P."/>
            <person name="Grigoriev I."/>
        </authorList>
    </citation>
    <scope>NUCLEOTIDE SEQUENCE</scope>
    <source>
        <strain evidence="4">CBS 116435</strain>
    </source>
</reference>
<proteinExistence type="predicted"/>
<evidence type="ECO:0000256" key="3">
    <source>
        <dbReference type="SAM" id="SignalP"/>
    </source>
</evidence>
<feature type="compositionally biased region" description="Low complexity" evidence="1">
    <location>
        <begin position="400"/>
        <end position="415"/>
    </location>
</feature>
<feature type="compositionally biased region" description="Low complexity" evidence="1">
    <location>
        <begin position="423"/>
        <end position="435"/>
    </location>
</feature>
<evidence type="ECO:0008006" key="6">
    <source>
        <dbReference type="Google" id="ProtNLM"/>
    </source>
</evidence>
<protein>
    <recommendedName>
        <fullName evidence="6">Mid2 domain-containing protein</fullName>
    </recommendedName>
</protein>
<organism evidence="4 5">
    <name type="scientific">Polychaeton citri CBS 116435</name>
    <dbReference type="NCBI Taxonomy" id="1314669"/>
    <lineage>
        <taxon>Eukaryota</taxon>
        <taxon>Fungi</taxon>
        <taxon>Dikarya</taxon>
        <taxon>Ascomycota</taxon>
        <taxon>Pezizomycotina</taxon>
        <taxon>Dothideomycetes</taxon>
        <taxon>Dothideomycetidae</taxon>
        <taxon>Capnodiales</taxon>
        <taxon>Capnodiaceae</taxon>
        <taxon>Polychaeton</taxon>
    </lineage>
</organism>
<feature type="region of interest" description="Disordered" evidence="1">
    <location>
        <begin position="145"/>
        <end position="260"/>
    </location>
</feature>
<evidence type="ECO:0000256" key="2">
    <source>
        <dbReference type="SAM" id="Phobius"/>
    </source>
</evidence>
<feature type="compositionally biased region" description="Polar residues" evidence="1">
    <location>
        <begin position="373"/>
        <end position="385"/>
    </location>
</feature>
<sequence>MLLFDRQMLLLSFILGAGCANARVLNTRSGNINYAALDKRASTFTTSAPAAPISPLTIETTATTTFDLSKREPETASLNVKIRDIVESVVSVIDGSVDGASSAQANPTITSVTTINSRRSPSSSSTDTAQNALDVLISAVSEELLGSETSSQTSTRIRSISSTKTKSTSEQVNTSTGPRPTTSSTRPSRPTDTSRPTDRPSDRPSESPGRPSQTSLPPAPPPSTTMSTSTSNSASPVAAASSSSTNALPPPPDPAEQDRKGRVAGIATGAIAGAAIFALAGAFLVRRHLQKKASAGEKKGVYPEVAWLYDPAPTPSRPGSAHSGRSRNSSIASASEAPLSLGGFDAAAERRASAAPEVIPSMVDRHASERQSRSTWPSGHDNSSVPLLAPIPAIASRETSPVGRSASPGGSPSSRYSRRASRSRSSLDVSRRPLSAVFEEPMRPMSHIDR</sequence>
<dbReference type="OrthoDB" id="3935453at2759"/>
<feature type="chain" id="PRO_5040330168" description="Mid2 domain-containing protein" evidence="3">
    <location>
        <begin position="23"/>
        <end position="450"/>
    </location>
</feature>
<dbReference type="PROSITE" id="PS51257">
    <property type="entry name" value="PROKAR_LIPOPROTEIN"/>
    <property type="match status" value="1"/>
</dbReference>
<name>A0A9P4UQ73_9PEZI</name>
<feature type="region of interest" description="Disordered" evidence="1">
    <location>
        <begin position="350"/>
        <end position="450"/>
    </location>
</feature>
<gene>
    <name evidence="4" type="ORF">K431DRAFT_346857</name>
</gene>
<comment type="caution">
    <text evidence="4">The sequence shown here is derived from an EMBL/GenBank/DDBJ whole genome shotgun (WGS) entry which is preliminary data.</text>
</comment>
<feature type="compositionally biased region" description="Low complexity" evidence="1">
    <location>
        <begin position="147"/>
        <end position="194"/>
    </location>
</feature>
<feature type="region of interest" description="Disordered" evidence="1">
    <location>
        <begin position="308"/>
        <end position="336"/>
    </location>
</feature>
<feature type="compositionally biased region" description="Low complexity" evidence="1">
    <location>
        <begin position="206"/>
        <end position="216"/>
    </location>
</feature>
<dbReference type="Proteomes" id="UP000799441">
    <property type="component" value="Unassembled WGS sequence"/>
</dbReference>
<evidence type="ECO:0000313" key="5">
    <source>
        <dbReference type="Proteomes" id="UP000799441"/>
    </source>
</evidence>
<feature type="compositionally biased region" description="Basic and acidic residues" evidence="1">
    <location>
        <begin position="440"/>
        <end position="450"/>
    </location>
</feature>
<dbReference type="AlphaFoldDB" id="A0A9P4UQ73"/>
<keyword evidence="2" id="KW-0472">Membrane</keyword>
<feature type="compositionally biased region" description="Low complexity" evidence="1">
    <location>
        <begin position="224"/>
        <end position="247"/>
    </location>
</feature>
<feature type="compositionally biased region" description="Basic and acidic residues" evidence="1">
    <location>
        <begin position="195"/>
        <end position="205"/>
    </location>
</feature>
<keyword evidence="3" id="KW-0732">Signal</keyword>